<dbReference type="AlphaFoldDB" id="A0A0G9H2Y3"/>
<dbReference type="Proteomes" id="UP000035481">
    <property type="component" value="Unassembled WGS sequence"/>
</dbReference>
<sequence>MTADSTTGLAQLFEEQHDTLNRYFLKRTAHAWDAQDLVQELYLRLLRTDRSGAELIEKPEAYLFTVAANLVKEHAARKQRSPKTGDEVNDVLERLFTPCNAAADVDRDLRRQRLAAVIMRLTPKCRAALVMHYRDELGYRDIGERLNISTHMVKKYIVKALAVCRVGMARYD</sequence>
<feature type="domain" description="RNA polymerase sigma factor 70 region 4 type 2" evidence="6">
    <location>
        <begin position="112"/>
        <end position="162"/>
    </location>
</feature>
<dbReference type="GO" id="GO:0006352">
    <property type="term" value="P:DNA-templated transcription initiation"/>
    <property type="evidence" value="ECO:0007669"/>
    <property type="project" value="InterPro"/>
</dbReference>
<dbReference type="Gene3D" id="1.10.10.10">
    <property type="entry name" value="Winged helix-like DNA-binding domain superfamily/Winged helix DNA-binding domain"/>
    <property type="match status" value="1"/>
</dbReference>
<protein>
    <submittedName>
        <fullName evidence="7">RNA polymerase sigma70</fullName>
    </submittedName>
</protein>
<reference evidence="7 8" key="1">
    <citation type="journal article" date="2015" name="Antonie Van Leeuwenhoek">
        <title>A phylogenomic and molecular marker based taxonomic framework for the order Xanthomonadales: proposal to transfer the families Algiphilaceae and Solimonadaceae to the order Nevskiales ord. nov. and to create a new family within the order Xanthomonadales, the family Rhodanobacteraceae fam. nov., containing the genus Rhodanobacter and its closest relatives.</title>
        <authorList>
            <person name="Naushad S."/>
            <person name="Adeolu M."/>
            <person name="Wong S."/>
            <person name="Sohail M."/>
            <person name="Schellhorn H.E."/>
            <person name="Gupta R.S."/>
        </authorList>
    </citation>
    <scope>NUCLEOTIDE SEQUENCE [LARGE SCALE GENOMIC DNA]</scope>
    <source>
        <strain evidence="7 8">DSM 16301</strain>
    </source>
</reference>
<dbReference type="InterPro" id="IPR013324">
    <property type="entry name" value="RNA_pol_sigma_r3/r4-like"/>
</dbReference>
<organism evidence="7 8">
    <name type="scientific">Dyella japonica DSM 16301</name>
    <dbReference type="NCBI Taxonomy" id="1440762"/>
    <lineage>
        <taxon>Bacteria</taxon>
        <taxon>Pseudomonadati</taxon>
        <taxon>Pseudomonadota</taxon>
        <taxon>Gammaproteobacteria</taxon>
        <taxon>Lysobacterales</taxon>
        <taxon>Rhodanobacteraceae</taxon>
        <taxon>Dyella</taxon>
    </lineage>
</organism>
<dbReference type="STRING" id="1440762.Y882_09945"/>
<dbReference type="RefSeq" id="WP_046971745.1">
    <property type="nucleotide sequence ID" value="NZ_JPLA01000024.1"/>
</dbReference>
<gene>
    <name evidence="7" type="ORF">Y882_09945</name>
</gene>
<dbReference type="InterPro" id="IPR014284">
    <property type="entry name" value="RNA_pol_sigma-70_dom"/>
</dbReference>
<dbReference type="GO" id="GO:0016987">
    <property type="term" value="F:sigma factor activity"/>
    <property type="evidence" value="ECO:0007669"/>
    <property type="project" value="UniProtKB-KW"/>
</dbReference>
<dbReference type="Gene3D" id="1.10.1740.10">
    <property type="match status" value="1"/>
</dbReference>
<dbReference type="Pfam" id="PF08281">
    <property type="entry name" value="Sigma70_r4_2"/>
    <property type="match status" value="1"/>
</dbReference>
<keyword evidence="4" id="KW-0804">Transcription</keyword>
<dbReference type="InterPro" id="IPR007627">
    <property type="entry name" value="RNA_pol_sigma70_r2"/>
</dbReference>
<evidence type="ECO:0000256" key="2">
    <source>
        <dbReference type="ARBA" id="ARBA00023015"/>
    </source>
</evidence>
<evidence type="ECO:0000256" key="3">
    <source>
        <dbReference type="ARBA" id="ARBA00023082"/>
    </source>
</evidence>
<proteinExistence type="inferred from homology"/>
<dbReference type="InterPro" id="IPR036388">
    <property type="entry name" value="WH-like_DNA-bd_sf"/>
</dbReference>
<evidence type="ECO:0000256" key="4">
    <source>
        <dbReference type="ARBA" id="ARBA00023163"/>
    </source>
</evidence>
<evidence type="ECO:0000313" key="7">
    <source>
        <dbReference type="EMBL" id="KLD63923.1"/>
    </source>
</evidence>
<dbReference type="Pfam" id="PF04542">
    <property type="entry name" value="Sigma70_r2"/>
    <property type="match status" value="1"/>
</dbReference>
<comment type="similarity">
    <text evidence="1">Belongs to the sigma-70 factor family. ECF subfamily.</text>
</comment>
<dbReference type="PANTHER" id="PTHR43133:SF63">
    <property type="entry name" value="RNA POLYMERASE SIGMA FACTOR FECI-RELATED"/>
    <property type="match status" value="1"/>
</dbReference>
<dbReference type="EMBL" id="JPLA01000024">
    <property type="protein sequence ID" value="KLD63923.1"/>
    <property type="molecule type" value="Genomic_DNA"/>
</dbReference>
<name>A0A0G9H2Y3_9GAMM</name>
<feature type="domain" description="RNA polymerase sigma-70 region 2" evidence="5">
    <location>
        <begin position="12"/>
        <end position="80"/>
    </location>
</feature>
<dbReference type="NCBIfam" id="TIGR02937">
    <property type="entry name" value="sigma70-ECF"/>
    <property type="match status" value="1"/>
</dbReference>
<accession>A0A0G9H2Y3</accession>
<dbReference type="InterPro" id="IPR039425">
    <property type="entry name" value="RNA_pol_sigma-70-like"/>
</dbReference>
<evidence type="ECO:0000259" key="5">
    <source>
        <dbReference type="Pfam" id="PF04542"/>
    </source>
</evidence>
<dbReference type="PATRIC" id="fig|1440762.4.peg.1481"/>
<keyword evidence="2" id="KW-0805">Transcription regulation</keyword>
<dbReference type="SUPFAM" id="SSF88659">
    <property type="entry name" value="Sigma3 and sigma4 domains of RNA polymerase sigma factors"/>
    <property type="match status" value="1"/>
</dbReference>
<dbReference type="SUPFAM" id="SSF88946">
    <property type="entry name" value="Sigma2 domain of RNA polymerase sigma factors"/>
    <property type="match status" value="1"/>
</dbReference>
<dbReference type="PANTHER" id="PTHR43133">
    <property type="entry name" value="RNA POLYMERASE ECF-TYPE SIGMA FACTO"/>
    <property type="match status" value="1"/>
</dbReference>
<evidence type="ECO:0000259" key="6">
    <source>
        <dbReference type="Pfam" id="PF08281"/>
    </source>
</evidence>
<dbReference type="InterPro" id="IPR013249">
    <property type="entry name" value="RNA_pol_sigma70_r4_t2"/>
</dbReference>
<dbReference type="GO" id="GO:0003677">
    <property type="term" value="F:DNA binding"/>
    <property type="evidence" value="ECO:0007669"/>
    <property type="project" value="InterPro"/>
</dbReference>
<keyword evidence="3" id="KW-0731">Sigma factor</keyword>
<evidence type="ECO:0000313" key="8">
    <source>
        <dbReference type="Proteomes" id="UP000035481"/>
    </source>
</evidence>
<evidence type="ECO:0000256" key="1">
    <source>
        <dbReference type="ARBA" id="ARBA00010641"/>
    </source>
</evidence>
<comment type="caution">
    <text evidence="7">The sequence shown here is derived from an EMBL/GenBank/DDBJ whole genome shotgun (WGS) entry which is preliminary data.</text>
</comment>
<dbReference type="InterPro" id="IPR013325">
    <property type="entry name" value="RNA_pol_sigma_r2"/>
</dbReference>